<evidence type="ECO:0008006" key="3">
    <source>
        <dbReference type="Google" id="ProtNLM"/>
    </source>
</evidence>
<dbReference type="Gene3D" id="3.30.420.260">
    <property type="match status" value="1"/>
</dbReference>
<reference evidence="1 2" key="1">
    <citation type="submission" date="2016-10" db="EMBL/GenBank/DDBJ databases">
        <authorList>
            <person name="de Groot N.N."/>
        </authorList>
    </citation>
    <scope>NUCLEOTIDE SEQUENCE [LARGE SCALE GENOMIC DNA]</scope>
    <source>
        <strain evidence="1 2">DSM 24956</strain>
    </source>
</reference>
<accession>A0A1H2VU24</accession>
<organism evidence="1 2">
    <name type="scientific">Lutibacter oricola</name>
    <dbReference type="NCBI Taxonomy" id="762486"/>
    <lineage>
        <taxon>Bacteria</taxon>
        <taxon>Pseudomonadati</taxon>
        <taxon>Bacteroidota</taxon>
        <taxon>Flavobacteriia</taxon>
        <taxon>Flavobacteriales</taxon>
        <taxon>Flavobacteriaceae</taxon>
        <taxon>Lutibacter</taxon>
    </lineage>
</organism>
<evidence type="ECO:0000313" key="2">
    <source>
        <dbReference type="Proteomes" id="UP000199595"/>
    </source>
</evidence>
<dbReference type="Proteomes" id="UP000199595">
    <property type="component" value="Unassembled WGS sequence"/>
</dbReference>
<dbReference type="STRING" id="762486.SAMN05444411_10232"/>
<dbReference type="RefSeq" id="WP_175454746.1">
    <property type="nucleotide sequence ID" value="NZ_FNNJ01000002.1"/>
</dbReference>
<sequence length="285" mass="33084">MIKQTTWIKNNNLDFNNLNENTISIQLSLDGYSFCIYSPNQNEILALASYEFEYGSSKNPYQLLEFITELYTTEELLKPIYKKVIVTHFNNLVAQVPQALFNKNNIENYLQYNVKLLENDYITYDEINNTDIVNVYVPFVNINNFLIDTYGSFTFKHSSTSLIETLISSYKNSEGANCFVNVVNSNFEIVVLKNNKLVLFNSFNFKTKEDFLYYILFTAEQLELNPEEFNLVLMGDIEKESELYALAYQYIRNISFLNPTNFPSSLNNKIPKHAFNTVISNAITI</sequence>
<name>A0A1H2VU24_9FLAO</name>
<evidence type="ECO:0000313" key="1">
    <source>
        <dbReference type="EMBL" id="SDW71434.1"/>
    </source>
</evidence>
<dbReference type="AlphaFoldDB" id="A0A1H2VU24"/>
<dbReference type="InterPro" id="IPR024213">
    <property type="entry name" value="DUF3822"/>
</dbReference>
<protein>
    <recommendedName>
        <fullName evidence="3">DUF3822 domain-containing protein</fullName>
    </recommendedName>
</protein>
<keyword evidence="2" id="KW-1185">Reference proteome</keyword>
<dbReference type="Pfam" id="PF12864">
    <property type="entry name" value="DUF3822"/>
    <property type="match status" value="1"/>
</dbReference>
<dbReference type="Gene3D" id="3.30.420.250">
    <property type="match status" value="1"/>
</dbReference>
<dbReference type="CDD" id="cd24013">
    <property type="entry name" value="ASKHA_ATPase_BT3980-like"/>
    <property type="match status" value="1"/>
</dbReference>
<gene>
    <name evidence="1" type="ORF">SAMN05444411_10232</name>
</gene>
<dbReference type="EMBL" id="FNNJ01000002">
    <property type="protein sequence ID" value="SDW71434.1"/>
    <property type="molecule type" value="Genomic_DNA"/>
</dbReference>
<proteinExistence type="predicted"/>